<evidence type="ECO:0000256" key="2">
    <source>
        <dbReference type="SAM" id="MobiDB-lite"/>
    </source>
</evidence>
<gene>
    <name evidence="3" type="ORF">ACFPFW_11845</name>
</gene>
<dbReference type="InterPro" id="IPR020945">
    <property type="entry name" value="DMSO/NO3_reduct_chaperone"/>
</dbReference>
<dbReference type="RefSeq" id="WP_379770838.1">
    <property type="nucleotide sequence ID" value="NZ_JBHSJF010000006.1"/>
</dbReference>
<reference evidence="4" key="1">
    <citation type="journal article" date="2019" name="Int. J. Syst. Evol. Microbiol.">
        <title>The Global Catalogue of Microorganisms (GCM) 10K type strain sequencing project: providing services to taxonomists for standard genome sequencing and annotation.</title>
        <authorList>
            <consortium name="The Broad Institute Genomics Platform"/>
            <consortium name="The Broad Institute Genome Sequencing Center for Infectious Disease"/>
            <person name="Wu L."/>
            <person name="Ma J."/>
        </authorList>
    </citation>
    <scope>NUCLEOTIDE SEQUENCE [LARGE SCALE GENOMIC DNA]</scope>
    <source>
        <strain evidence="4">CGMCC 1.16444</strain>
    </source>
</reference>
<feature type="compositionally biased region" description="Basic and acidic residues" evidence="2">
    <location>
        <begin position="1"/>
        <end position="10"/>
    </location>
</feature>
<protein>
    <submittedName>
        <fullName evidence="3">Molecular chaperone</fullName>
    </submittedName>
</protein>
<dbReference type="SUPFAM" id="SSF89155">
    <property type="entry name" value="TorD-like"/>
    <property type="match status" value="1"/>
</dbReference>
<evidence type="ECO:0000313" key="3">
    <source>
        <dbReference type="EMBL" id="MFC5068701.1"/>
    </source>
</evidence>
<name>A0ABV9Z1S5_9HYPH</name>
<sequence length="207" mass="22758">MSETTDRVEDQGMAEQRPTHDDLLRAHEYSLLAVLLSRAPSDEVLAQLAKITGGPSPLGLAHIALADAARTADPGALQREYFRLFIGVGRGELVPFCSFYLTGFLQERPLARLRADMAALGIERSPDLREPEDHIAVVCETMAGLILGRFGTPAESESLFFDRHLKPWAARFFADLETAEGAAFYRHVGAIGRMFMEIEAEALAWAA</sequence>
<dbReference type="Pfam" id="PF02613">
    <property type="entry name" value="Nitrate_red_del"/>
    <property type="match status" value="1"/>
</dbReference>
<keyword evidence="4" id="KW-1185">Reference proteome</keyword>
<evidence type="ECO:0000256" key="1">
    <source>
        <dbReference type="ARBA" id="ARBA00023186"/>
    </source>
</evidence>
<dbReference type="PANTHER" id="PTHR34227:SF1">
    <property type="entry name" value="DIMETHYL SULFOXIDE REDUCTASE CHAPERONE-RELATED"/>
    <property type="match status" value="1"/>
</dbReference>
<proteinExistence type="predicted"/>
<dbReference type="Proteomes" id="UP001595796">
    <property type="component" value="Unassembled WGS sequence"/>
</dbReference>
<accession>A0ABV9Z1S5</accession>
<dbReference type="EMBL" id="JBHSJF010000006">
    <property type="protein sequence ID" value="MFC5068701.1"/>
    <property type="molecule type" value="Genomic_DNA"/>
</dbReference>
<dbReference type="Gene3D" id="1.10.3480.10">
    <property type="entry name" value="TorD-like"/>
    <property type="match status" value="1"/>
</dbReference>
<feature type="region of interest" description="Disordered" evidence="2">
    <location>
        <begin position="1"/>
        <end position="20"/>
    </location>
</feature>
<dbReference type="InterPro" id="IPR036411">
    <property type="entry name" value="TorD-like_sf"/>
</dbReference>
<comment type="caution">
    <text evidence="3">The sequence shown here is derived from an EMBL/GenBank/DDBJ whole genome shotgun (WGS) entry which is preliminary data.</text>
</comment>
<evidence type="ECO:0000313" key="4">
    <source>
        <dbReference type="Proteomes" id="UP001595796"/>
    </source>
</evidence>
<dbReference type="PANTHER" id="PTHR34227">
    <property type="entry name" value="CHAPERONE PROTEIN YCDY"/>
    <property type="match status" value="1"/>
</dbReference>
<dbReference type="InterPro" id="IPR050289">
    <property type="entry name" value="TorD/DmsD_chaperones"/>
</dbReference>
<organism evidence="3 4">
    <name type="scientific">Flaviflagellibacter deserti</name>
    <dbReference type="NCBI Taxonomy" id="2267266"/>
    <lineage>
        <taxon>Bacteria</taxon>
        <taxon>Pseudomonadati</taxon>
        <taxon>Pseudomonadota</taxon>
        <taxon>Alphaproteobacteria</taxon>
        <taxon>Hyphomicrobiales</taxon>
        <taxon>Flaviflagellibacter</taxon>
    </lineage>
</organism>
<keyword evidence="1" id="KW-0143">Chaperone</keyword>